<protein>
    <recommendedName>
        <fullName evidence="3">Proline iminopeptidase</fullName>
        <shortName evidence="3">PIP</shortName>
        <ecNumber evidence="3">3.4.11.5</ecNumber>
    </recommendedName>
    <alternativeName>
        <fullName evidence="3">Prolyl aminopeptidase</fullName>
    </alternativeName>
    <alternativeName>
        <fullName evidence="3">Tricorn protease-interacting factor F1</fullName>
    </alternativeName>
</protein>
<reference evidence="6 7" key="1">
    <citation type="submission" date="2022-09" db="EMBL/GenBank/DDBJ databases">
        <title>Enrichment on poylsaccharides allowed isolation of novel metabolic and taxonomic groups of Haloarchaea.</title>
        <authorList>
            <person name="Sorokin D.Y."/>
            <person name="Elcheninov A.G."/>
            <person name="Khizhniak T.V."/>
            <person name="Kolganova T.V."/>
            <person name="Kublanov I.V."/>
        </authorList>
    </citation>
    <scope>NUCLEOTIDE SEQUENCE [LARGE SCALE GENOMIC DNA]</scope>
    <source>
        <strain evidence="6 7">AArc-curdl1</strain>
    </source>
</reference>
<comment type="function">
    <text evidence="3">Cleaves H-Pro-AMC as well as a wide spectrum of amino acid substrates and several peptide substrates without a proline at the N-terminus.</text>
</comment>
<evidence type="ECO:0000313" key="6">
    <source>
        <dbReference type="EMBL" id="MCU4753162.1"/>
    </source>
</evidence>
<evidence type="ECO:0000313" key="7">
    <source>
        <dbReference type="Proteomes" id="UP001321047"/>
    </source>
</evidence>
<dbReference type="InterPro" id="IPR050266">
    <property type="entry name" value="AB_hydrolase_sf"/>
</dbReference>
<dbReference type="PANTHER" id="PTHR43798">
    <property type="entry name" value="MONOACYLGLYCEROL LIPASE"/>
    <property type="match status" value="1"/>
</dbReference>
<evidence type="ECO:0000256" key="3">
    <source>
        <dbReference type="PIRNR" id="PIRNR005539"/>
    </source>
</evidence>
<dbReference type="PRINTS" id="PR00793">
    <property type="entry name" value="PROAMNOPTASE"/>
</dbReference>
<dbReference type="PRINTS" id="PR00111">
    <property type="entry name" value="ABHYDROLASE"/>
</dbReference>
<dbReference type="InterPro" id="IPR002410">
    <property type="entry name" value="Peptidase_S33"/>
</dbReference>
<dbReference type="GO" id="GO:0006508">
    <property type="term" value="P:proteolysis"/>
    <property type="evidence" value="ECO:0007669"/>
    <property type="project" value="UniProtKB-KW"/>
</dbReference>
<sequence length="297" mass="33864">MANTYLDQPHTEGYLDVGDYELYYRRFGTGEDILLGLHGGPGMPHDYLLPLAEHGDNERSVVLYDQFGVGRSATPAPGDFDRYTVNHYRTEVDAVRDALDVESIDIYGQSWGGMLAQEYVLEHPDRVDKLVLANTLGDTQSAYESMRGFVDDLPEEIRETIEAHEARGEYDAPAYLEALDEVYSNHVCRVNPYPEPVQRAFDDVAMTPYGLMWGPNEYVLQQEARLRGWDVRDRLSEINQSTLVLTGEYDEIRPTIAADIADRIPDSTLHEFDDASHMPFWECPEEHYDVISEFLSQ</sequence>
<dbReference type="InterPro" id="IPR005945">
    <property type="entry name" value="Pro_imino_pep"/>
</dbReference>
<organism evidence="6 7">
    <name type="scientific">Natronosalvus hydrolyticus</name>
    <dbReference type="NCBI Taxonomy" id="2979988"/>
    <lineage>
        <taxon>Archaea</taxon>
        <taxon>Methanobacteriati</taxon>
        <taxon>Methanobacteriota</taxon>
        <taxon>Stenosarchaea group</taxon>
        <taxon>Halobacteria</taxon>
        <taxon>Halobacteriales</taxon>
        <taxon>Natrialbaceae</taxon>
        <taxon>Natronosalvus</taxon>
    </lineage>
</organism>
<dbReference type="SUPFAM" id="SSF53474">
    <property type="entry name" value="alpha/beta-Hydrolases"/>
    <property type="match status" value="1"/>
</dbReference>
<evidence type="ECO:0000256" key="2">
    <source>
        <dbReference type="ARBA" id="ARBA00022801"/>
    </source>
</evidence>
<dbReference type="NCBIfam" id="TIGR01250">
    <property type="entry name" value="pro_imino_pep_2"/>
    <property type="match status" value="1"/>
</dbReference>
<comment type="subunit">
    <text evidence="3">Part of the tricorn proteolytic complex.</text>
</comment>
<dbReference type="GO" id="GO:0016020">
    <property type="term" value="C:membrane"/>
    <property type="evidence" value="ECO:0007669"/>
    <property type="project" value="TreeGrafter"/>
</dbReference>
<dbReference type="EMBL" id="JAOPJZ010000013">
    <property type="protein sequence ID" value="MCU4753162.1"/>
    <property type="molecule type" value="Genomic_DNA"/>
</dbReference>
<name>A0AAP3E7P3_9EURY</name>
<proteinExistence type="inferred from homology"/>
<keyword evidence="3" id="KW-0031">Aminopeptidase</keyword>
<accession>A0AAP3E7P3</accession>
<dbReference type="GO" id="GO:0004177">
    <property type="term" value="F:aminopeptidase activity"/>
    <property type="evidence" value="ECO:0007669"/>
    <property type="project" value="UniProtKB-KW"/>
</dbReference>
<dbReference type="GO" id="GO:0046464">
    <property type="term" value="P:acylglycerol catabolic process"/>
    <property type="evidence" value="ECO:0007669"/>
    <property type="project" value="TreeGrafter"/>
</dbReference>
<dbReference type="PANTHER" id="PTHR43798:SF33">
    <property type="entry name" value="HYDROLASE, PUTATIVE (AFU_ORTHOLOGUE AFUA_2G14860)-RELATED"/>
    <property type="match status" value="1"/>
</dbReference>
<feature type="active site" description="Proton donor" evidence="4">
    <location>
        <position position="277"/>
    </location>
</feature>
<gene>
    <name evidence="6" type="ORF">OB919_14450</name>
</gene>
<dbReference type="RefSeq" id="WP_342809486.1">
    <property type="nucleotide sequence ID" value="NZ_JAOPJZ010000013.1"/>
</dbReference>
<comment type="catalytic activity">
    <reaction evidence="3">
        <text>Release of N-terminal proline from a peptide.</text>
        <dbReference type="EC" id="3.4.11.5"/>
    </reaction>
</comment>
<feature type="domain" description="AB hydrolase-1" evidence="5">
    <location>
        <begin position="34"/>
        <end position="282"/>
    </location>
</feature>
<comment type="caution">
    <text evidence="6">The sequence shown here is derived from an EMBL/GenBank/DDBJ whole genome shotgun (WGS) entry which is preliminary data.</text>
</comment>
<dbReference type="Gene3D" id="3.40.50.1820">
    <property type="entry name" value="alpha/beta hydrolase"/>
    <property type="match status" value="1"/>
</dbReference>
<evidence type="ECO:0000256" key="4">
    <source>
        <dbReference type="PIRSR" id="PIRSR005539-1"/>
    </source>
</evidence>
<dbReference type="InterPro" id="IPR029058">
    <property type="entry name" value="AB_hydrolase_fold"/>
</dbReference>
<dbReference type="InterPro" id="IPR000073">
    <property type="entry name" value="AB_hydrolase_1"/>
</dbReference>
<dbReference type="Pfam" id="PF00561">
    <property type="entry name" value="Abhydrolase_1"/>
    <property type="match status" value="1"/>
</dbReference>
<comment type="similarity">
    <text evidence="1 3">Belongs to the peptidase S33 family.</text>
</comment>
<dbReference type="EC" id="3.4.11.5" evidence="3"/>
<evidence type="ECO:0000256" key="1">
    <source>
        <dbReference type="ARBA" id="ARBA00010088"/>
    </source>
</evidence>
<feature type="active site" evidence="4">
    <location>
        <position position="250"/>
    </location>
</feature>
<evidence type="ECO:0000259" key="5">
    <source>
        <dbReference type="Pfam" id="PF00561"/>
    </source>
</evidence>
<keyword evidence="7" id="KW-1185">Reference proteome</keyword>
<keyword evidence="3" id="KW-0645">Protease</keyword>
<dbReference type="PIRSF" id="PIRSF005539">
    <property type="entry name" value="Pept_S33_TRI_F1"/>
    <property type="match status" value="1"/>
</dbReference>
<keyword evidence="2 3" id="KW-0378">Hydrolase</keyword>
<dbReference type="GO" id="GO:0047372">
    <property type="term" value="F:monoacylglycerol lipase activity"/>
    <property type="evidence" value="ECO:0007669"/>
    <property type="project" value="TreeGrafter"/>
</dbReference>
<dbReference type="Proteomes" id="UP001321047">
    <property type="component" value="Unassembled WGS sequence"/>
</dbReference>
<dbReference type="AlphaFoldDB" id="A0AAP3E7P3"/>
<feature type="active site" description="Nucleophile" evidence="4">
    <location>
        <position position="110"/>
    </location>
</feature>